<dbReference type="EMBL" id="AE016822">
    <property type="protein sequence ID" value="AAT89195.1"/>
    <property type="molecule type" value="Genomic_DNA"/>
</dbReference>
<evidence type="ECO:0000313" key="1">
    <source>
        <dbReference type="EMBL" id="AAT89195.1"/>
    </source>
</evidence>
<evidence type="ECO:0000313" key="2">
    <source>
        <dbReference type="Proteomes" id="UP000001306"/>
    </source>
</evidence>
<proteinExistence type="predicted"/>
<gene>
    <name evidence="1" type="ordered locus">Lxx13690</name>
</gene>
<dbReference type="HOGENOM" id="CLU_2258766_0_0_11"/>
<reference evidence="1 2" key="1">
    <citation type="journal article" date="2004" name="Mol. Plant Microbe Interact.">
        <title>The genome sequence of the Gram-positive sugarcane pathogen Leifsonia xyli subsp. xyli.</title>
        <authorList>
            <person name="Monteiro-Vitorello C.B."/>
            <person name="Camargo L.E.A."/>
            <person name="Van Sluys M.A."/>
            <person name="Kitajima J.P."/>
            <person name="Truffi D."/>
            <person name="do Amaral A.M."/>
            <person name="Harakava R."/>
            <person name="de Oliveira J.C.F."/>
            <person name="Wood D."/>
            <person name="de Oliveira M.C."/>
            <person name="Miyaki C.Y."/>
            <person name="Takita M.A."/>
            <person name="da Silva A.C.R."/>
            <person name="Furlan L.R."/>
            <person name="Carraro D.M."/>
            <person name="Camarotte G."/>
            <person name="Almeida N.F. Jr."/>
            <person name="Carrer H."/>
            <person name="Coutinho L.L."/>
            <person name="El-Dorry H.A."/>
            <person name="Ferro M.I.T."/>
            <person name="Gagliardi P.R."/>
            <person name="Giglioti E."/>
            <person name="Goldman M.H.S."/>
            <person name="Goldman G.H."/>
            <person name="Kimura E.T."/>
            <person name="Ferro E.S."/>
            <person name="Kuramae E.E."/>
            <person name="Lemos E.G.M."/>
            <person name="Lemos M.V.F."/>
            <person name="Mauro S.M.Z."/>
            <person name="Machado M.A."/>
            <person name="Marino C.L."/>
            <person name="Menck C.F."/>
            <person name="Nunes L.R."/>
            <person name="Oliveira R.C."/>
            <person name="Pereira G.G."/>
            <person name="Siqueira W."/>
            <person name="de Souza A.A."/>
            <person name="Tsai S.M."/>
            <person name="Zanca A.S."/>
            <person name="Simpson A.J.G."/>
            <person name="Brumbley S.M."/>
            <person name="Setubal J.C."/>
        </authorList>
    </citation>
    <scope>NUCLEOTIDE SEQUENCE [LARGE SCALE GENOMIC DNA]</scope>
    <source>
        <strain evidence="1 2">CTCB07</strain>
    </source>
</reference>
<keyword evidence="2" id="KW-1185">Reference proteome</keyword>
<dbReference type="STRING" id="281090.Lxx13690"/>
<dbReference type="KEGG" id="lxx:Lxx13690"/>
<dbReference type="AlphaFoldDB" id="Q6AEK1"/>
<dbReference type="Proteomes" id="UP000001306">
    <property type="component" value="Chromosome"/>
</dbReference>
<name>Q6AEK1_LEIXX</name>
<accession>Q6AEK1</accession>
<dbReference type="eggNOG" id="ENOG5030MMM">
    <property type="taxonomic scope" value="Bacteria"/>
</dbReference>
<sequence length="115" mass="12954">MSEWALSLLGMRHLRNLRDPLPPPRPRTIAYRVPWSVDRSGAPHYRIVNTSREELRGVTVSIAGNASLRVSAPTSIRPGEAVRASVSGGHPERDTVLVVRWFPPDGREYLWQISF</sequence>
<protein>
    <submittedName>
        <fullName evidence="1">Uncharacterized protein</fullName>
    </submittedName>
</protein>
<organism evidence="1 2">
    <name type="scientific">Leifsonia xyli subsp. xyli (strain CTCB07)</name>
    <dbReference type="NCBI Taxonomy" id="281090"/>
    <lineage>
        <taxon>Bacteria</taxon>
        <taxon>Bacillati</taxon>
        <taxon>Actinomycetota</taxon>
        <taxon>Actinomycetes</taxon>
        <taxon>Micrococcales</taxon>
        <taxon>Microbacteriaceae</taxon>
        <taxon>Leifsonia</taxon>
    </lineage>
</organism>